<evidence type="ECO:0000313" key="3">
    <source>
        <dbReference type="EMBL" id="CAI3682356.1"/>
    </source>
</evidence>
<evidence type="ECO:0000313" key="5">
    <source>
        <dbReference type="Proteomes" id="UP000220840"/>
    </source>
</evidence>
<reference evidence="4 5" key="1">
    <citation type="submission" date="2017-10" db="EMBL/GenBank/DDBJ databases">
        <title>Effective Description of Clostridium neonatale sp. nov. linked to necrotizing enterocolitis in neonates and a clarification of species assignable to the genus Clostridium (Prazmowski 1880) emend. Lawson and Rainey 2016.</title>
        <authorList>
            <person name="Bernard K."/>
            <person name="Burdz T."/>
            <person name="Wiebe D."/>
            <person name="Balcewich B."/>
            <person name="Alfa M."/>
            <person name="Bernier A.-M."/>
        </authorList>
    </citation>
    <scope>NUCLEOTIDE SEQUENCE [LARGE SCALE GENOMIC DNA]</scope>
    <source>
        <strain evidence="4 5">LCDC99A005</strain>
    </source>
</reference>
<comment type="caution">
    <text evidence="4">The sequence shown here is derived from an EMBL/GenBank/DDBJ whole genome shotgun (WGS) entry which is preliminary data.</text>
</comment>
<dbReference type="AlphaFoldDB" id="A0A2A7MET7"/>
<dbReference type="Proteomes" id="UP001189143">
    <property type="component" value="Unassembled WGS sequence"/>
</dbReference>
<feature type="compositionally biased region" description="Basic and acidic residues" evidence="1">
    <location>
        <begin position="26"/>
        <end position="44"/>
    </location>
</feature>
<reference evidence="3" key="2">
    <citation type="submission" date="2022-10" db="EMBL/GenBank/DDBJ databases">
        <authorList>
            <person name="Aires J."/>
            <person name="Mesa V."/>
        </authorList>
    </citation>
    <scope>NUCLEOTIDE SEQUENCE</scope>
    <source>
        <strain evidence="3">Clostridium neonatale JD116</strain>
    </source>
</reference>
<dbReference type="EMBL" id="CAMTCP010000278">
    <property type="protein sequence ID" value="CAI3682356.1"/>
    <property type="molecule type" value="Genomic_DNA"/>
</dbReference>
<dbReference type="OrthoDB" id="1902227at2"/>
<feature type="chain" id="PRO_5039355843" evidence="2">
    <location>
        <begin position="19"/>
        <end position="231"/>
    </location>
</feature>
<evidence type="ECO:0000256" key="1">
    <source>
        <dbReference type="SAM" id="MobiDB-lite"/>
    </source>
</evidence>
<name>A0A2A7MET7_9CLOT</name>
<keyword evidence="5" id="KW-1185">Reference proteome</keyword>
<sequence>MKKKLISILCISMIFILAGCSISDKKADTQKNDTDKSQNVKDDSENYSSGTKENDEIMQTHDNKSDVDDKKNKSSDDANEKYTQQSNTVNNKQTEENAANDSQKQKDSVKSKVKLHEGIYFDDKCFGENALKDYCEIEISNVTDTSFDFTVYEVNVTDEKEDRKMIFLKNTAVFTGTGTEAAFYGKDYTLSFTFPDNHRAYPVVTDMQVSGFKKLEGKTYVNNSIPGHEFG</sequence>
<feature type="compositionally biased region" description="Basic and acidic residues" evidence="1">
    <location>
        <begin position="52"/>
        <end position="80"/>
    </location>
</feature>
<evidence type="ECO:0000256" key="2">
    <source>
        <dbReference type="SAM" id="SignalP"/>
    </source>
</evidence>
<feature type="region of interest" description="Disordered" evidence="1">
    <location>
        <begin position="26"/>
        <end position="109"/>
    </location>
</feature>
<dbReference type="EMBL" id="PDCJ01000001">
    <property type="protein sequence ID" value="PEG30215.1"/>
    <property type="molecule type" value="Genomic_DNA"/>
</dbReference>
<dbReference type="PROSITE" id="PS51257">
    <property type="entry name" value="PROKAR_LIPOPROTEIN"/>
    <property type="match status" value="1"/>
</dbReference>
<protein>
    <submittedName>
        <fullName evidence="4">Uncharacterized protein</fullName>
    </submittedName>
</protein>
<evidence type="ECO:0000313" key="4">
    <source>
        <dbReference type="EMBL" id="PEG30215.1"/>
    </source>
</evidence>
<dbReference type="RefSeq" id="WP_058294390.1">
    <property type="nucleotide sequence ID" value="NZ_CAMRXC010000222.1"/>
</dbReference>
<accession>A0A2A7MET7</accession>
<feature type="signal peptide" evidence="2">
    <location>
        <begin position="1"/>
        <end position="18"/>
    </location>
</feature>
<gene>
    <name evidence="3" type="ORF">CNEO2_770022</name>
    <name evidence="4" type="ORF">CQ394_00335</name>
</gene>
<feature type="compositionally biased region" description="Polar residues" evidence="1">
    <location>
        <begin position="82"/>
        <end position="100"/>
    </location>
</feature>
<proteinExistence type="predicted"/>
<keyword evidence="2" id="KW-0732">Signal</keyword>
<dbReference type="Proteomes" id="UP000220840">
    <property type="component" value="Unassembled WGS sequence"/>
</dbReference>
<organism evidence="4 5">
    <name type="scientific">Clostridium neonatale</name>
    <dbReference type="NCBI Taxonomy" id="137838"/>
    <lineage>
        <taxon>Bacteria</taxon>
        <taxon>Bacillati</taxon>
        <taxon>Bacillota</taxon>
        <taxon>Clostridia</taxon>
        <taxon>Eubacteriales</taxon>
        <taxon>Clostridiaceae</taxon>
        <taxon>Clostridium</taxon>
    </lineage>
</organism>